<organism evidence="2 3">
    <name type="scientific">Phaeosphaeria nodorum (strain SN15 / ATCC MYA-4574 / FGSC 10173)</name>
    <name type="common">Glume blotch fungus</name>
    <name type="synonym">Parastagonospora nodorum</name>
    <dbReference type="NCBI Taxonomy" id="321614"/>
    <lineage>
        <taxon>Eukaryota</taxon>
        <taxon>Fungi</taxon>
        <taxon>Dikarya</taxon>
        <taxon>Ascomycota</taxon>
        <taxon>Pezizomycotina</taxon>
        <taxon>Dothideomycetes</taxon>
        <taxon>Pleosporomycetidae</taxon>
        <taxon>Pleosporales</taxon>
        <taxon>Pleosporineae</taxon>
        <taxon>Phaeosphaeriaceae</taxon>
        <taxon>Parastagonospora</taxon>
    </lineage>
</organism>
<reference evidence="3" key="1">
    <citation type="journal article" date="2021" name="BMC Genomics">
        <title>Chromosome-level genome assembly and manually-curated proteome of model necrotroph Parastagonospora nodorum Sn15 reveals a genome-wide trove of candidate effector homologs, and redundancy of virulence-related functions within an accessory chromosome.</title>
        <authorList>
            <person name="Bertazzoni S."/>
            <person name="Jones D.A.B."/>
            <person name="Phan H.T."/>
            <person name="Tan K.-C."/>
            <person name="Hane J.K."/>
        </authorList>
    </citation>
    <scope>NUCLEOTIDE SEQUENCE [LARGE SCALE GENOMIC DNA]</scope>
    <source>
        <strain evidence="3">SN15 / ATCC MYA-4574 / FGSC 10173)</strain>
    </source>
</reference>
<gene>
    <name evidence="2" type="ORF">JI435_407350</name>
</gene>
<evidence type="ECO:0000313" key="2">
    <source>
        <dbReference type="EMBL" id="QRC95433.1"/>
    </source>
</evidence>
<keyword evidence="1" id="KW-0472">Membrane</keyword>
<protein>
    <submittedName>
        <fullName evidence="2">Uncharacterized protein</fullName>
    </submittedName>
</protein>
<keyword evidence="3" id="KW-1185">Reference proteome</keyword>
<name>A0A7U2F0S2_PHANO</name>
<dbReference type="Proteomes" id="UP000663193">
    <property type="component" value="Chromosome 5"/>
</dbReference>
<accession>A0A7U2F0S2</accession>
<proteinExistence type="predicted"/>
<evidence type="ECO:0000313" key="3">
    <source>
        <dbReference type="Proteomes" id="UP000663193"/>
    </source>
</evidence>
<dbReference type="EMBL" id="CP069027">
    <property type="protein sequence ID" value="QRC95433.1"/>
    <property type="molecule type" value="Genomic_DNA"/>
</dbReference>
<feature type="transmembrane region" description="Helical" evidence="1">
    <location>
        <begin position="12"/>
        <end position="35"/>
    </location>
</feature>
<evidence type="ECO:0000256" key="1">
    <source>
        <dbReference type="SAM" id="Phobius"/>
    </source>
</evidence>
<dbReference type="VEuPathDB" id="FungiDB:JI435_407350"/>
<sequence length="58" mass="6218">MMVVAAEYEWAILRSVSGSASLMTASSAILLYTAWPLPAGQHVYINTLPQTPTLSPPN</sequence>
<keyword evidence="1" id="KW-1133">Transmembrane helix</keyword>
<keyword evidence="1" id="KW-0812">Transmembrane</keyword>
<dbReference type="AlphaFoldDB" id="A0A7U2F0S2"/>